<protein>
    <submittedName>
        <fullName evidence="2">Uncharacterized protein</fullName>
    </submittedName>
</protein>
<keyword evidence="3" id="KW-1185">Reference proteome</keyword>
<sequence length="490" mass="53735">MPISDICLDLEDEFDYQELERLHLEDAIRYSTRTVPSEDMDRRTTPRGSPPMSATGYGGPGPRYPVPRSVYEAQASLNDGIRTSPSGSPTPPHNASKHDPISCLPMPRSVRKPQVPQEHIDERPNRLRSLPTSIAQNRGLGASAPVPQSVRQSQAPQANPIGNTASSRSPLTNTTRDSGMDGQAVHHIQPPQHYLQRQEPCAHASDSPNMPRYLPTSSAGNGGLSLHLPVPQFIRQRQAQGKLMSENANPSRMPTTSGTLTRGGRGQPPIPRSILHQYQAPGEPTNRINTPRPFPSMAASYENSDRGARLLPPSGPQVTDTRSSPFNFPALRTYSSFDRYGSGPNGGSMANRSRMPDLVDASTPLSRLTRRPVPREIRASRSGNGYQAPPQRSAIQTQQSPILRGAPQAQGPQVTQPSQRGTPNPPTHTRRIPRPLIPGMPRNQRIGFFQPPPPPPFKAQLQNYEIVSMAELPLGARCEICYELYDDSDH</sequence>
<name>A0A6A6HY89_9PLEO</name>
<evidence type="ECO:0000313" key="2">
    <source>
        <dbReference type="EMBL" id="KAF2243175.1"/>
    </source>
</evidence>
<dbReference type="GeneID" id="54572930"/>
<feature type="compositionally biased region" description="Polar residues" evidence="1">
    <location>
        <begin position="316"/>
        <end position="326"/>
    </location>
</feature>
<feature type="compositionally biased region" description="Polar residues" evidence="1">
    <location>
        <begin position="75"/>
        <end position="87"/>
    </location>
</feature>
<accession>A0A6A6HY89</accession>
<proteinExistence type="predicted"/>
<reference evidence="2" key="1">
    <citation type="journal article" date="2020" name="Stud. Mycol.">
        <title>101 Dothideomycetes genomes: a test case for predicting lifestyles and emergence of pathogens.</title>
        <authorList>
            <person name="Haridas S."/>
            <person name="Albert R."/>
            <person name="Binder M."/>
            <person name="Bloem J."/>
            <person name="Labutti K."/>
            <person name="Salamov A."/>
            <person name="Andreopoulos B."/>
            <person name="Baker S."/>
            <person name="Barry K."/>
            <person name="Bills G."/>
            <person name="Bluhm B."/>
            <person name="Cannon C."/>
            <person name="Castanera R."/>
            <person name="Culley D."/>
            <person name="Daum C."/>
            <person name="Ezra D."/>
            <person name="Gonzalez J."/>
            <person name="Henrissat B."/>
            <person name="Kuo A."/>
            <person name="Liang C."/>
            <person name="Lipzen A."/>
            <person name="Lutzoni F."/>
            <person name="Magnuson J."/>
            <person name="Mondo S."/>
            <person name="Nolan M."/>
            <person name="Ohm R."/>
            <person name="Pangilinan J."/>
            <person name="Park H.-J."/>
            <person name="Ramirez L."/>
            <person name="Alfaro M."/>
            <person name="Sun H."/>
            <person name="Tritt A."/>
            <person name="Yoshinaga Y."/>
            <person name="Zwiers L.-H."/>
            <person name="Turgeon B."/>
            <person name="Goodwin S."/>
            <person name="Spatafora J."/>
            <person name="Crous P."/>
            <person name="Grigoriev I."/>
        </authorList>
    </citation>
    <scope>NUCLEOTIDE SEQUENCE</scope>
    <source>
        <strain evidence="2">CBS 122368</strain>
    </source>
</reference>
<gene>
    <name evidence="2" type="ORF">BU26DRAFT_127707</name>
</gene>
<dbReference type="AlphaFoldDB" id="A0A6A6HY89"/>
<dbReference type="Proteomes" id="UP000800094">
    <property type="component" value="Unassembled WGS sequence"/>
</dbReference>
<feature type="compositionally biased region" description="Polar residues" evidence="1">
    <location>
        <begin position="149"/>
        <end position="177"/>
    </location>
</feature>
<feature type="region of interest" description="Disordered" evidence="1">
    <location>
        <begin position="28"/>
        <end position="439"/>
    </location>
</feature>
<evidence type="ECO:0000256" key="1">
    <source>
        <dbReference type="SAM" id="MobiDB-lite"/>
    </source>
</evidence>
<organism evidence="2 3">
    <name type="scientific">Trematosphaeria pertusa</name>
    <dbReference type="NCBI Taxonomy" id="390896"/>
    <lineage>
        <taxon>Eukaryota</taxon>
        <taxon>Fungi</taxon>
        <taxon>Dikarya</taxon>
        <taxon>Ascomycota</taxon>
        <taxon>Pezizomycotina</taxon>
        <taxon>Dothideomycetes</taxon>
        <taxon>Pleosporomycetidae</taxon>
        <taxon>Pleosporales</taxon>
        <taxon>Massarineae</taxon>
        <taxon>Trematosphaeriaceae</taxon>
        <taxon>Trematosphaeria</taxon>
    </lineage>
</organism>
<dbReference type="RefSeq" id="XP_033678179.1">
    <property type="nucleotide sequence ID" value="XM_033819600.1"/>
</dbReference>
<evidence type="ECO:0000313" key="3">
    <source>
        <dbReference type="Proteomes" id="UP000800094"/>
    </source>
</evidence>
<feature type="compositionally biased region" description="Polar residues" evidence="1">
    <location>
        <begin position="410"/>
        <end position="422"/>
    </location>
</feature>
<dbReference type="EMBL" id="ML987206">
    <property type="protein sequence ID" value="KAF2243175.1"/>
    <property type="molecule type" value="Genomic_DNA"/>
</dbReference>